<dbReference type="PROSITE" id="PS50102">
    <property type="entry name" value="RRM"/>
    <property type="match status" value="1"/>
</dbReference>
<dbReference type="Pfam" id="PF00076">
    <property type="entry name" value="RRM_1"/>
    <property type="match status" value="1"/>
</dbReference>
<keyword evidence="4 6" id="KW-0694">RNA-binding</keyword>
<dbReference type="SMART" id="SM00360">
    <property type="entry name" value="RRM"/>
    <property type="match status" value="1"/>
</dbReference>
<evidence type="ECO:0000313" key="10">
    <source>
        <dbReference type="Proteomes" id="UP001157974"/>
    </source>
</evidence>
<evidence type="ECO:0000256" key="6">
    <source>
        <dbReference type="PROSITE-ProRule" id="PRU00176"/>
    </source>
</evidence>
<dbReference type="GO" id="GO:0003729">
    <property type="term" value="F:mRNA binding"/>
    <property type="evidence" value="ECO:0007669"/>
    <property type="project" value="InterPro"/>
</dbReference>
<dbReference type="Gene3D" id="3.30.70.330">
    <property type="match status" value="1"/>
</dbReference>
<evidence type="ECO:0000313" key="9">
    <source>
        <dbReference type="EMBL" id="KAJ8905175.1"/>
    </source>
</evidence>
<gene>
    <name evidence="9" type="ORF">NDN08_001684</name>
</gene>
<keyword evidence="10" id="KW-1185">Reference proteome</keyword>
<evidence type="ECO:0000256" key="4">
    <source>
        <dbReference type="ARBA" id="ARBA00022884"/>
    </source>
</evidence>
<feature type="compositionally biased region" description="Basic and acidic residues" evidence="7">
    <location>
        <begin position="12"/>
        <end position="31"/>
    </location>
</feature>
<sequence>MSDREMEDDDEHDRANRRGRGQKDAAMDTERYQGQGGVFDRLGDKESGTGPAKSVEGYVIFITNVHEEAAEEDIYDVFAEYGDIKNVHLNLDRRTGLVKGYCLIEYEGYKEAQQAIEKMNGADFHGKNLAVSWAFSKGPVLGRAATRRRTAASR</sequence>
<dbReference type="GO" id="GO:0005737">
    <property type="term" value="C:cytoplasm"/>
    <property type="evidence" value="ECO:0007669"/>
    <property type="project" value="UniProtKB-SubCell"/>
</dbReference>
<organism evidence="9 10">
    <name type="scientific">Rhodosorus marinus</name>
    <dbReference type="NCBI Taxonomy" id="101924"/>
    <lineage>
        <taxon>Eukaryota</taxon>
        <taxon>Rhodophyta</taxon>
        <taxon>Stylonematophyceae</taxon>
        <taxon>Stylonematales</taxon>
        <taxon>Stylonemataceae</taxon>
        <taxon>Rhodosorus</taxon>
    </lineage>
</organism>
<protein>
    <recommendedName>
        <fullName evidence="8">RRM domain-containing protein</fullName>
    </recommendedName>
</protein>
<proteinExistence type="predicted"/>
<dbReference type="CDD" id="cd12324">
    <property type="entry name" value="RRM_RBM8"/>
    <property type="match status" value="1"/>
</dbReference>
<keyword evidence="5" id="KW-0539">Nucleus</keyword>
<dbReference type="AlphaFoldDB" id="A0AAV8URJ6"/>
<accession>A0AAV8URJ6</accession>
<feature type="domain" description="RRM" evidence="8">
    <location>
        <begin position="58"/>
        <end position="136"/>
    </location>
</feature>
<dbReference type="InterPro" id="IPR012677">
    <property type="entry name" value="Nucleotide-bd_a/b_plait_sf"/>
</dbReference>
<dbReference type="GO" id="GO:0005634">
    <property type="term" value="C:nucleus"/>
    <property type="evidence" value="ECO:0007669"/>
    <property type="project" value="UniProtKB-SubCell"/>
</dbReference>
<dbReference type="PANTHER" id="PTHR45894">
    <property type="entry name" value="RNA-BINDING PROTEIN 8A"/>
    <property type="match status" value="1"/>
</dbReference>
<dbReference type="PRINTS" id="PR01738">
    <property type="entry name" value="RNABINDINGM8"/>
</dbReference>
<dbReference type="EMBL" id="JAMWBK010000005">
    <property type="protein sequence ID" value="KAJ8905175.1"/>
    <property type="molecule type" value="Genomic_DNA"/>
</dbReference>
<dbReference type="Proteomes" id="UP001157974">
    <property type="component" value="Unassembled WGS sequence"/>
</dbReference>
<dbReference type="InterPro" id="IPR035979">
    <property type="entry name" value="RBD_domain_sf"/>
</dbReference>
<feature type="region of interest" description="Disordered" evidence="7">
    <location>
        <begin position="1"/>
        <end position="51"/>
    </location>
</feature>
<evidence type="ECO:0000256" key="1">
    <source>
        <dbReference type="ARBA" id="ARBA00004123"/>
    </source>
</evidence>
<dbReference type="InterPro" id="IPR033744">
    <property type="entry name" value="RRM_RBM8"/>
</dbReference>
<dbReference type="GO" id="GO:0006396">
    <property type="term" value="P:RNA processing"/>
    <property type="evidence" value="ECO:0007669"/>
    <property type="project" value="InterPro"/>
</dbReference>
<dbReference type="SUPFAM" id="SSF54928">
    <property type="entry name" value="RNA-binding domain, RBD"/>
    <property type="match status" value="1"/>
</dbReference>
<reference evidence="9 10" key="1">
    <citation type="journal article" date="2023" name="Nat. Commun.">
        <title>Origin of minicircular mitochondrial genomes in red algae.</title>
        <authorList>
            <person name="Lee Y."/>
            <person name="Cho C.H."/>
            <person name="Lee Y.M."/>
            <person name="Park S.I."/>
            <person name="Yang J.H."/>
            <person name="West J.A."/>
            <person name="Bhattacharya D."/>
            <person name="Yoon H.S."/>
        </authorList>
    </citation>
    <scope>NUCLEOTIDE SEQUENCE [LARGE SCALE GENOMIC DNA]</scope>
    <source>
        <strain evidence="9 10">CCMP1338</strain>
        <tissue evidence="9">Whole cell</tissue>
    </source>
</reference>
<dbReference type="InterPro" id="IPR008111">
    <property type="entry name" value="RNA-bd_8"/>
</dbReference>
<evidence type="ECO:0000256" key="5">
    <source>
        <dbReference type="ARBA" id="ARBA00023242"/>
    </source>
</evidence>
<comment type="caution">
    <text evidence="9">The sequence shown here is derived from an EMBL/GenBank/DDBJ whole genome shotgun (WGS) entry which is preliminary data.</text>
</comment>
<name>A0AAV8URJ6_9RHOD</name>
<comment type="subcellular location">
    <subcellularLocation>
        <location evidence="2">Cytoplasm</location>
    </subcellularLocation>
    <subcellularLocation>
        <location evidence="1">Nucleus</location>
    </subcellularLocation>
</comment>
<evidence type="ECO:0000259" key="8">
    <source>
        <dbReference type="PROSITE" id="PS50102"/>
    </source>
</evidence>
<feature type="compositionally biased region" description="Acidic residues" evidence="7">
    <location>
        <begin position="1"/>
        <end position="11"/>
    </location>
</feature>
<keyword evidence="3" id="KW-0963">Cytoplasm</keyword>
<evidence type="ECO:0000256" key="2">
    <source>
        <dbReference type="ARBA" id="ARBA00004496"/>
    </source>
</evidence>
<evidence type="ECO:0000256" key="3">
    <source>
        <dbReference type="ARBA" id="ARBA00022490"/>
    </source>
</evidence>
<evidence type="ECO:0000256" key="7">
    <source>
        <dbReference type="SAM" id="MobiDB-lite"/>
    </source>
</evidence>
<dbReference type="InterPro" id="IPR000504">
    <property type="entry name" value="RRM_dom"/>
</dbReference>